<evidence type="ECO:0000313" key="1">
    <source>
        <dbReference type="EMBL" id="KAB5590745.1"/>
    </source>
</evidence>
<gene>
    <name evidence="1" type="ORF">CTheo_5803</name>
</gene>
<reference evidence="1 2" key="1">
    <citation type="journal article" date="2019" name="Fungal Biol. Biotechnol.">
        <title>Draft genome sequence of fastidious pathogen Ceratobasidium theobromae, which causes vascular-streak dieback in Theobroma cacao.</title>
        <authorList>
            <person name="Ali S.S."/>
            <person name="Asman A."/>
            <person name="Shao J."/>
            <person name="Firmansyah A.P."/>
            <person name="Susilo A.W."/>
            <person name="Rosmana A."/>
            <person name="McMahon P."/>
            <person name="Junaid M."/>
            <person name="Guest D."/>
            <person name="Kheng T.Y."/>
            <person name="Meinhardt L.W."/>
            <person name="Bailey B.A."/>
        </authorList>
    </citation>
    <scope>NUCLEOTIDE SEQUENCE [LARGE SCALE GENOMIC DNA]</scope>
    <source>
        <strain evidence="1 2">CT2</strain>
    </source>
</reference>
<dbReference type="PANTHER" id="PTHR47473:SF1">
    <property type="entry name" value="METHYLTRANSFERASE DOMAIN-CONTAINING PROTEIN"/>
    <property type="match status" value="1"/>
</dbReference>
<dbReference type="CDD" id="cd02440">
    <property type="entry name" value="AdoMet_MTases"/>
    <property type="match status" value="1"/>
</dbReference>
<dbReference type="AlphaFoldDB" id="A0A5N5QG78"/>
<dbReference type="SUPFAM" id="SSF53335">
    <property type="entry name" value="S-adenosyl-L-methionine-dependent methyltransferases"/>
    <property type="match status" value="1"/>
</dbReference>
<dbReference type="OrthoDB" id="10253390at2759"/>
<dbReference type="InterPro" id="IPR029063">
    <property type="entry name" value="SAM-dependent_MTases_sf"/>
</dbReference>
<dbReference type="Pfam" id="PF13489">
    <property type="entry name" value="Methyltransf_23"/>
    <property type="match status" value="1"/>
</dbReference>
<name>A0A5N5QG78_9AGAM</name>
<accession>A0A5N5QG78</accession>
<proteinExistence type="predicted"/>
<comment type="caution">
    <text evidence="1">The sequence shown here is derived from an EMBL/GenBank/DDBJ whole genome shotgun (WGS) entry which is preliminary data.</text>
</comment>
<sequence>MALLLETFGEDGNTTGSLGSGQAEIYDSTRLKLLRGRETMLKLVAAHMRERQNNNKPLVWVDIGGGTGWNIEVMNEYMPIKSFDAIYLVDLCDPLLQIAKKRFAAKGWTNVHVLHQDACTFALANWPKDGGVLPGSVSLVTLSYSLSMIPPYHRLLDRVDRMLDPTDGLIGVTDFYAARRNAGLHEESIGGVGKLCGWLGHWFWQMWFDLDHVDLSPGRRDYLQYKFGTVKILNERNNMSIPWIVQIPYYVWLGCSRSVNVSAALEAFEVDSGNSVGNYSPKSTAIRTGLKRVPSFRQLEDGMSEDSGVDVDEVVQIGPPNSAFHYHSQTPWRLPYSTNPVHKEFRTFIYAFTWEDPVEDMRHLELGKGDSILVISSAGDNALHYAIAAGPRRIHCVDMNPCQGHLVELKLAAIRALSHESFFAMFGSGKLDDFRNILDNELSLWLSSAAYQFWSTNERAFDKSFYMRGYSGWALRITKWVLWLGGALEDAKKMCNVDAIEEQERIWHSKMRPVLLSNWFVRLVLNNPAFLWNALGVPLAQRRAFLNEGSCYEFARDTLDPIASTALLKNGAYHYLLCLLGHYTPSSCPAYLTREGFDALRADDFTRLESFRLHTESITNVLRGMQPGQLTRAVLMDHLDWFDPGSLEVEEEVAELRRVLLPGSTVFWRSAARKPWYCEVFERAGFELTPLGVRAGPERAIDRVNMYASFWKGVRKE</sequence>
<keyword evidence="2" id="KW-1185">Reference proteome</keyword>
<dbReference type="InterPro" id="IPR021829">
    <property type="entry name" value="DUF3419"/>
</dbReference>
<organism evidence="1 2">
    <name type="scientific">Ceratobasidium theobromae</name>
    <dbReference type="NCBI Taxonomy" id="1582974"/>
    <lineage>
        <taxon>Eukaryota</taxon>
        <taxon>Fungi</taxon>
        <taxon>Dikarya</taxon>
        <taxon>Basidiomycota</taxon>
        <taxon>Agaricomycotina</taxon>
        <taxon>Agaricomycetes</taxon>
        <taxon>Cantharellales</taxon>
        <taxon>Ceratobasidiaceae</taxon>
        <taxon>Ceratobasidium</taxon>
    </lineage>
</organism>
<dbReference type="Proteomes" id="UP000383932">
    <property type="component" value="Unassembled WGS sequence"/>
</dbReference>
<dbReference type="PANTHER" id="PTHR47473">
    <property type="entry name" value="BTA1P"/>
    <property type="match status" value="1"/>
</dbReference>
<evidence type="ECO:0000313" key="2">
    <source>
        <dbReference type="Proteomes" id="UP000383932"/>
    </source>
</evidence>
<dbReference type="EMBL" id="SSOP01000147">
    <property type="protein sequence ID" value="KAB5590745.1"/>
    <property type="molecule type" value="Genomic_DNA"/>
</dbReference>
<dbReference type="Gene3D" id="3.40.50.150">
    <property type="entry name" value="Vaccinia Virus protein VP39"/>
    <property type="match status" value="1"/>
</dbReference>
<dbReference type="Pfam" id="PF11899">
    <property type="entry name" value="DUF3419"/>
    <property type="match status" value="1"/>
</dbReference>
<protein>
    <submittedName>
        <fullName evidence="1">Protein Ycf2</fullName>
    </submittedName>
</protein>